<dbReference type="InterPro" id="IPR002500">
    <property type="entry name" value="PAPS_reduct_dom"/>
</dbReference>
<reference evidence="2" key="1">
    <citation type="submission" date="2023-07" db="EMBL/GenBank/DDBJ databases">
        <title>Sequencing the genomes of 1000 actinobacteria strains.</title>
        <authorList>
            <person name="Klenk H.-P."/>
        </authorList>
    </citation>
    <scope>NUCLEOTIDE SEQUENCE</scope>
    <source>
        <strain evidence="2">DSM 44707</strain>
    </source>
</reference>
<comment type="caution">
    <text evidence="2">The sequence shown here is derived from an EMBL/GenBank/DDBJ whole genome shotgun (WGS) entry which is preliminary data.</text>
</comment>
<protein>
    <submittedName>
        <fullName evidence="2">3'-phosphoadenosine 5'-phosphosulfate sulfotransferase (PAPS reductase)/FAD synthetase</fullName>
    </submittedName>
</protein>
<dbReference type="InterPro" id="IPR050128">
    <property type="entry name" value="Sulfate_adenylyltrnsfr_sub2"/>
</dbReference>
<dbReference type="Gene3D" id="3.40.50.620">
    <property type="entry name" value="HUPs"/>
    <property type="match status" value="1"/>
</dbReference>
<dbReference type="SUPFAM" id="SSF52402">
    <property type="entry name" value="Adenine nucleotide alpha hydrolases-like"/>
    <property type="match status" value="1"/>
</dbReference>
<dbReference type="Pfam" id="PF01507">
    <property type="entry name" value="PAPS_reduct"/>
    <property type="match status" value="1"/>
</dbReference>
<accession>A0AAE4CC57</accession>
<dbReference type="EMBL" id="JAVDYB010000001">
    <property type="protein sequence ID" value="MDR7277634.1"/>
    <property type="molecule type" value="Genomic_DNA"/>
</dbReference>
<gene>
    <name evidence="2" type="ORF">J2S41_004412</name>
</gene>
<organism evidence="2 3">
    <name type="scientific">Catenuloplanes atrovinosus</name>
    <dbReference type="NCBI Taxonomy" id="137266"/>
    <lineage>
        <taxon>Bacteria</taxon>
        <taxon>Bacillati</taxon>
        <taxon>Actinomycetota</taxon>
        <taxon>Actinomycetes</taxon>
        <taxon>Micromonosporales</taxon>
        <taxon>Micromonosporaceae</taxon>
        <taxon>Catenuloplanes</taxon>
    </lineage>
</organism>
<dbReference type="RefSeq" id="WP_310370042.1">
    <property type="nucleotide sequence ID" value="NZ_JAVDYB010000001.1"/>
</dbReference>
<dbReference type="PANTHER" id="PTHR43196">
    <property type="entry name" value="SULFATE ADENYLYLTRANSFERASE SUBUNIT 2"/>
    <property type="match status" value="1"/>
</dbReference>
<dbReference type="GO" id="GO:0003824">
    <property type="term" value="F:catalytic activity"/>
    <property type="evidence" value="ECO:0007669"/>
    <property type="project" value="InterPro"/>
</dbReference>
<dbReference type="Proteomes" id="UP001183643">
    <property type="component" value="Unassembled WGS sequence"/>
</dbReference>
<feature type="domain" description="Phosphoadenosine phosphosulphate reductase" evidence="1">
    <location>
        <begin position="28"/>
        <end position="217"/>
    </location>
</feature>
<evidence type="ECO:0000313" key="2">
    <source>
        <dbReference type="EMBL" id="MDR7277634.1"/>
    </source>
</evidence>
<keyword evidence="3" id="KW-1185">Reference proteome</keyword>
<dbReference type="PANTHER" id="PTHR43196:SF2">
    <property type="entry name" value="PHOSPHOADENOSINE PHOSPHOSULFATE REDUCTASE"/>
    <property type="match status" value="1"/>
</dbReference>
<sequence length="279" mass="30964">MTRSPVIIPPRPQRPGRVDLTAYDIVLINTSAGKDSQAMMDLVCRMARRAGTLGRLVALHCALGDVEWPGTAELAARHAAHYGIRYETRARPQGGLLDQVAARGKWPSATARYCTSDHKRGPKHRLLTELVRELNLHRPAQILDCTGERAAESAARANKPAYAFNRAASTKTTRHVWTWRPIHHWSTRTVWQRITASGVPHHPAYDQGMTRLSCSLCVLGSRADLTRACQLRPDLAHRYAELERRIGHRFRVDLSIADLITAAQSTPAPSSSRLLALAS</sequence>
<proteinExistence type="predicted"/>
<dbReference type="InterPro" id="IPR014729">
    <property type="entry name" value="Rossmann-like_a/b/a_fold"/>
</dbReference>
<evidence type="ECO:0000259" key="1">
    <source>
        <dbReference type="Pfam" id="PF01507"/>
    </source>
</evidence>
<dbReference type="AlphaFoldDB" id="A0AAE4CC57"/>
<name>A0AAE4CC57_9ACTN</name>
<evidence type="ECO:0000313" key="3">
    <source>
        <dbReference type="Proteomes" id="UP001183643"/>
    </source>
</evidence>